<feature type="signal peptide" evidence="1">
    <location>
        <begin position="1"/>
        <end position="23"/>
    </location>
</feature>
<keyword evidence="1" id="KW-0732">Signal</keyword>
<sequence>MKRLTMVCLSALLLLGVSTYVYMQDVHGSQEKHVLLRSPEDGGQQLVGKTIVLDPGHGGYDSGSIGQQGTLEKDVTLKTVQAIKRELQRRTGAQVVVTREQDEAVSLQQRIDVAEEKLADLYVSVHYDAFDTGEAEGMTTYYYDDNHWQLANTMHEHLKQSFNMRDRGVHVGDYMVLRDNSRPSILLELGYISNHNDEKRMKSQAFQEQAAKTIVDGIIDMLR</sequence>
<dbReference type="PANTHER" id="PTHR30404">
    <property type="entry name" value="N-ACETYLMURAMOYL-L-ALANINE AMIDASE"/>
    <property type="match status" value="1"/>
</dbReference>
<dbReference type="SMART" id="SM00646">
    <property type="entry name" value="Ami_3"/>
    <property type="match status" value="1"/>
</dbReference>
<dbReference type="SUPFAM" id="SSF53187">
    <property type="entry name" value="Zn-dependent exopeptidases"/>
    <property type="match status" value="1"/>
</dbReference>
<dbReference type="AlphaFoldDB" id="A0A383RL19"/>
<dbReference type="GO" id="GO:0030288">
    <property type="term" value="C:outer membrane-bounded periplasmic space"/>
    <property type="evidence" value="ECO:0007669"/>
    <property type="project" value="TreeGrafter"/>
</dbReference>
<dbReference type="InterPro" id="IPR002508">
    <property type="entry name" value="MurNAc-LAA_cat"/>
</dbReference>
<dbReference type="GO" id="GO:0008745">
    <property type="term" value="F:N-acetylmuramoyl-L-alanine amidase activity"/>
    <property type="evidence" value="ECO:0007669"/>
    <property type="project" value="InterPro"/>
</dbReference>
<evidence type="ECO:0000313" key="4">
    <source>
        <dbReference type="Proteomes" id="UP000304148"/>
    </source>
</evidence>
<dbReference type="PANTHER" id="PTHR30404:SF7">
    <property type="entry name" value="CELL WALL AMIDASE LYTH-RELATED"/>
    <property type="match status" value="1"/>
</dbReference>
<dbReference type="EMBL" id="LS992241">
    <property type="protein sequence ID" value="SYX87371.1"/>
    <property type="molecule type" value="Genomic_DNA"/>
</dbReference>
<feature type="domain" description="MurNAc-LAA" evidence="2">
    <location>
        <begin position="111"/>
        <end position="219"/>
    </location>
</feature>
<evidence type="ECO:0000256" key="1">
    <source>
        <dbReference type="SAM" id="SignalP"/>
    </source>
</evidence>
<dbReference type="CDD" id="cd02696">
    <property type="entry name" value="MurNAc-LAA"/>
    <property type="match status" value="1"/>
</dbReference>
<organism evidence="3 4">
    <name type="scientific">Paenibacillus alvei</name>
    <name type="common">Bacillus alvei</name>
    <dbReference type="NCBI Taxonomy" id="44250"/>
    <lineage>
        <taxon>Bacteria</taxon>
        <taxon>Bacillati</taxon>
        <taxon>Bacillota</taxon>
        <taxon>Bacilli</taxon>
        <taxon>Bacillales</taxon>
        <taxon>Paenibacillaceae</taxon>
        <taxon>Paenibacillus</taxon>
    </lineage>
</organism>
<keyword evidence="3" id="KW-0378">Hydrolase</keyword>
<dbReference type="Proteomes" id="UP000304148">
    <property type="component" value="Chromosome"/>
</dbReference>
<dbReference type="GO" id="GO:0009253">
    <property type="term" value="P:peptidoglycan catabolic process"/>
    <property type="evidence" value="ECO:0007669"/>
    <property type="project" value="InterPro"/>
</dbReference>
<feature type="chain" id="PRO_5016896721" evidence="1">
    <location>
        <begin position="24"/>
        <end position="223"/>
    </location>
</feature>
<accession>A0A383RL19</accession>
<dbReference type="Pfam" id="PF01520">
    <property type="entry name" value="Amidase_3"/>
    <property type="match status" value="1"/>
</dbReference>
<proteinExistence type="predicted"/>
<evidence type="ECO:0000259" key="2">
    <source>
        <dbReference type="SMART" id="SM00646"/>
    </source>
</evidence>
<dbReference type="Gene3D" id="3.40.630.40">
    <property type="entry name" value="Zn-dependent exopeptidases"/>
    <property type="match status" value="1"/>
</dbReference>
<reference evidence="4" key="1">
    <citation type="submission" date="2018-08" db="EMBL/GenBank/DDBJ databases">
        <authorList>
            <person name="Chevrot R."/>
        </authorList>
    </citation>
    <scope>NUCLEOTIDE SEQUENCE [LARGE SCALE GENOMIC DNA]</scope>
</reference>
<evidence type="ECO:0000313" key="3">
    <source>
        <dbReference type="EMBL" id="SYX87371.1"/>
    </source>
</evidence>
<dbReference type="InterPro" id="IPR050695">
    <property type="entry name" value="N-acetylmuramoyl_amidase_3"/>
</dbReference>
<protein>
    <submittedName>
        <fullName evidence="3">Cell wall hydrolase/autolysin</fullName>
    </submittedName>
</protein>
<dbReference type="RefSeq" id="WP_232055758.1">
    <property type="nucleotide sequence ID" value="NZ_LS992241.1"/>
</dbReference>
<gene>
    <name evidence="3" type="ORF">PBLR_15801</name>
</gene>
<name>A0A383RL19_PAEAL</name>